<dbReference type="PANTHER" id="PTHR23504:SF117">
    <property type="entry name" value="MAJOR FACILITATOR SUPERFAMILY PROTEIN"/>
    <property type="match status" value="1"/>
</dbReference>
<comment type="subcellular location">
    <subcellularLocation>
        <location evidence="1">Membrane</location>
        <topology evidence="1">Multi-pass membrane protein</topology>
    </subcellularLocation>
</comment>
<evidence type="ECO:0000259" key="8">
    <source>
        <dbReference type="PROSITE" id="PS50850"/>
    </source>
</evidence>
<accession>A0A0L0SF24</accession>
<feature type="transmembrane region" description="Helical" evidence="7">
    <location>
        <begin position="498"/>
        <end position="520"/>
    </location>
</feature>
<reference evidence="9 10" key="1">
    <citation type="submission" date="2009-11" db="EMBL/GenBank/DDBJ databases">
        <title>Annotation of Allomyces macrogynus ATCC 38327.</title>
        <authorList>
            <consortium name="The Broad Institute Genome Sequencing Platform"/>
            <person name="Russ C."/>
            <person name="Cuomo C."/>
            <person name="Burger G."/>
            <person name="Gray M.W."/>
            <person name="Holland P.W.H."/>
            <person name="King N."/>
            <person name="Lang F.B.F."/>
            <person name="Roger A.J."/>
            <person name="Ruiz-Trillo I."/>
            <person name="Young S.K."/>
            <person name="Zeng Q."/>
            <person name="Gargeya S."/>
            <person name="Fitzgerald M."/>
            <person name="Haas B."/>
            <person name="Abouelleil A."/>
            <person name="Alvarado L."/>
            <person name="Arachchi H.M."/>
            <person name="Berlin A."/>
            <person name="Chapman S.B."/>
            <person name="Gearin G."/>
            <person name="Goldberg J."/>
            <person name="Griggs A."/>
            <person name="Gujja S."/>
            <person name="Hansen M."/>
            <person name="Heiman D."/>
            <person name="Howarth C."/>
            <person name="Larimer J."/>
            <person name="Lui A."/>
            <person name="MacDonald P.J.P."/>
            <person name="McCowen C."/>
            <person name="Montmayeur A."/>
            <person name="Murphy C."/>
            <person name="Neiman D."/>
            <person name="Pearson M."/>
            <person name="Priest M."/>
            <person name="Roberts A."/>
            <person name="Saif S."/>
            <person name="Shea T."/>
            <person name="Sisk P."/>
            <person name="Stolte C."/>
            <person name="Sykes S."/>
            <person name="Wortman J."/>
            <person name="Nusbaum C."/>
            <person name="Birren B."/>
        </authorList>
    </citation>
    <scope>NUCLEOTIDE SEQUENCE [LARGE SCALE GENOMIC DNA]</scope>
    <source>
        <strain evidence="9 10">ATCC 38327</strain>
    </source>
</reference>
<feature type="transmembrane region" description="Helical" evidence="7">
    <location>
        <begin position="243"/>
        <end position="265"/>
    </location>
</feature>
<evidence type="ECO:0000313" key="10">
    <source>
        <dbReference type="Proteomes" id="UP000054350"/>
    </source>
</evidence>
<dbReference type="Gene3D" id="1.20.1250.20">
    <property type="entry name" value="MFS general substrate transporter like domains"/>
    <property type="match status" value="1"/>
</dbReference>
<feature type="transmembrane region" description="Helical" evidence="7">
    <location>
        <begin position="376"/>
        <end position="400"/>
    </location>
</feature>
<name>A0A0L0SF24_ALLM3</name>
<gene>
    <name evidence="9" type="ORF">AMAG_06798</name>
</gene>
<feature type="compositionally biased region" description="Low complexity" evidence="6">
    <location>
        <begin position="54"/>
        <end position="86"/>
    </location>
</feature>
<feature type="region of interest" description="Disordered" evidence="6">
    <location>
        <begin position="53"/>
        <end position="137"/>
    </location>
</feature>
<feature type="transmembrane region" description="Helical" evidence="7">
    <location>
        <begin position="634"/>
        <end position="657"/>
    </location>
</feature>
<keyword evidence="5 7" id="KW-0472">Membrane</keyword>
<evidence type="ECO:0000256" key="7">
    <source>
        <dbReference type="SAM" id="Phobius"/>
    </source>
</evidence>
<reference evidence="10" key="2">
    <citation type="submission" date="2009-11" db="EMBL/GenBank/DDBJ databases">
        <title>The Genome Sequence of Allomyces macrogynus strain ATCC 38327.</title>
        <authorList>
            <consortium name="The Broad Institute Genome Sequencing Platform"/>
            <person name="Russ C."/>
            <person name="Cuomo C."/>
            <person name="Shea T."/>
            <person name="Young S.K."/>
            <person name="Zeng Q."/>
            <person name="Koehrsen M."/>
            <person name="Haas B."/>
            <person name="Borodovsky M."/>
            <person name="Guigo R."/>
            <person name="Alvarado L."/>
            <person name="Berlin A."/>
            <person name="Borenstein D."/>
            <person name="Chen Z."/>
            <person name="Engels R."/>
            <person name="Freedman E."/>
            <person name="Gellesch M."/>
            <person name="Goldberg J."/>
            <person name="Griggs A."/>
            <person name="Gujja S."/>
            <person name="Heiman D."/>
            <person name="Hepburn T."/>
            <person name="Howarth C."/>
            <person name="Jen D."/>
            <person name="Larson L."/>
            <person name="Lewis B."/>
            <person name="Mehta T."/>
            <person name="Park D."/>
            <person name="Pearson M."/>
            <person name="Roberts A."/>
            <person name="Saif S."/>
            <person name="Shenoy N."/>
            <person name="Sisk P."/>
            <person name="Stolte C."/>
            <person name="Sykes S."/>
            <person name="Walk T."/>
            <person name="White J."/>
            <person name="Yandava C."/>
            <person name="Burger G."/>
            <person name="Gray M.W."/>
            <person name="Holland P.W.H."/>
            <person name="King N."/>
            <person name="Lang F.B.F."/>
            <person name="Roger A.J."/>
            <person name="Ruiz-Trillo I."/>
            <person name="Lander E."/>
            <person name="Nusbaum C."/>
        </authorList>
    </citation>
    <scope>NUCLEOTIDE SEQUENCE [LARGE SCALE GENOMIC DNA]</scope>
    <source>
        <strain evidence="10">ATCC 38327</strain>
    </source>
</reference>
<dbReference type="STRING" id="578462.A0A0L0SF24"/>
<feature type="transmembrane region" description="Helical" evidence="7">
    <location>
        <begin position="564"/>
        <end position="588"/>
    </location>
</feature>
<dbReference type="Proteomes" id="UP000054350">
    <property type="component" value="Unassembled WGS sequence"/>
</dbReference>
<proteinExistence type="predicted"/>
<keyword evidence="10" id="KW-1185">Reference proteome</keyword>
<evidence type="ECO:0000256" key="2">
    <source>
        <dbReference type="ARBA" id="ARBA00022448"/>
    </source>
</evidence>
<dbReference type="InterPro" id="IPR036259">
    <property type="entry name" value="MFS_trans_sf"/>
</dbReference>
<keyword evidence="4 7" id="KW-1133">Transmembrane helix</keyword>
<feature type="transmembrane region" description="Helical" evidence="7">
    <location>
        <begin position="334"/>
        <end position="356"/>
    </location>
</feature>
<dbReference type="InterPro" id="IPR001958">
    <property type="entry name" value="Tet-R_TetA/multi-R_MdtG-like"/>
</dbReference>
<keyword evidence="2" id="KW-0813">Transport</keyword>
<evidence type="ECO:0000256" key="5">
    <source>
        <dbReference type="ARBA" id="ARBA00023136"/>
    </source>
</evidence>
<dbReference type="AlphaFoldDB" id="A0A0L0SF24"/>
<evidence type="ECO:0000256" key="1">
    <source>
        <dbReference type="ARBA" id="ARBA00004141"/>
    </source>
</evidence>
<dbReference type="eggNOG" id="KOG2615">
    <property type="taxonomic scope" value="Eukaryota"/>
</dbReference>
<dbReference type="InterPro" id="IPR011701">
    <property type="entry name" value="MFS"/>
</dbReference>
<dbReference type="GO" id="GO:0016020">
    <property type="term" value="C:membrane"/>
    <property type="evidence" value="ECO:0007669"/>
    <property type="project" value="UniProtKB-SubCell"/>
</dbReference>
<feature type="transmembrane region" description="Helical" evidence="7">
    <location>
        <begin position="460"/>
        <end position="478"/>
    </location>
</feature>
<dbReference type="CDD" id="cd17330">
    <property type="entry name" value="MFS_SLC46_TetA_like"/>
    <property type="match status" value="1"/>
</dbReference>
<dbReference type="PANTHER" id="PTHR23504">
    <property type="entry name" value="MAJOR FACILITATOR SUPERFAMILY DOMAIN-CONTAINING PROTEIN 10"/>
    <property type="match status" value="1"/>
</dbReference>
<organism evidence="9 10">
    <name type="scientific">Allomyces macrogynus (strain ATCC 38327)</name>
    <name type="common">Allomyces javanicus var. macrogynus</name>
    <dbReference type="NCBI Taxonomy" id="578462"/>
    <lineage>
        <taxon>Eukaryota</taxon>
        <taxon>Fungi</taxon>
        <taxon>Fungi incertae sedis</taxon>
        <taxon>Blastocladiomycota</taxon>
        <taxon>Blastocladiomycetes</taxon>
        <taxon>Blastocladiales</taxon>
        <taxon>Blastocladiaceae</taxon>
        <taxon>Allomyces</taxon>
    </lineage>
</organism>
<evidence type="ECO:0000313" key="9">
    <source>
        <dbReference type="EMBL" id="KNE61042.1"/>
    </source>
</evidence>
<evidence type="ECO:0000256" key="3">
    <source>
        <dbReference type="ARBA" id="ARBA00022692"/>
    </source>
</evidence>
<dbReference type="GO" id="GO:0022857">
    <property type="term" value="F:transmembrane transporter activity"/>
    <property type="evidence" value="ECO:0007669"/>
    <property type="project" value="InterPro"/>
</dbReference>
<dbReference type="Pfam" id="PF07690">
    <property type="entry name" value="MFS_1"/>
    <property type="match status" value="1"/>
</dbReference>
<evidence type="ECO:0000256" key="4">
    <source>
        <dbReference type="ARBA" id="ARBA00022989"/>
    </source>
</evidence>
<feature type="domain" description="Major facilitator superfamily (MFS) profile" evidence="8">
    <location>
        <begin position="205"/>
        <end position="662"/>
    </location>
</feature>
<feature type="transmembrane region" description="Helical" evidence="7">
    <location>
        <begin position="277"/>
        <end position="296"/>
    </location>
</feature>
<feature type="transmembrane region" description="Helical" evidence="7">
    <location>
        <begin position="206"/>
        <end position="231"/>
    </location>
</feature>
<dbReference type="SUPFAM" id="SSF103473">
    <property type="entry name" value="MFS general substrate transporter"/>
    <property type="match status" value="1"/>
</dbReference>
<dbReference type="PROSITE" id="PS50850">
    <property type="entry name" value="MFS"/>
    <property type="match status" value="1"/>
</dbReference>
<feature type="compositionally biased region" description="Polar residues" evidence="6">
    <location>
        <begin position="93"/>
        <end position="102"/>
    </location>
</feature>
<dbReference type="OrthoDB" id="10262656at2759"/>
<keyword evidence="3 7" id="KW-0812">Transmembrane</keyword>
<evidence type="ECO:0000256" key="6">
    <source>
        <dbReference type="SAM" id="MobiDB-lite"/>
    </source>
</evidence>
<protein>
    <recommendedName>
        <fullName evidence="8">Major facilitator superfamily (MFS) profile domain-containing protein</fullName>
    </recommendedName>
</protein>
<dbReference type="InterPro" id="IPR020846">
    <property type="entry name" value="MFS_dom"/>
</dbReference>
<dbReference type="PRINTS" id="PR01035">
    <property type="entry name" value="TCRTETA"/>
</dbReference>
<feature type="region of interest" description="Disordered" evidence="6">
    <location>
        <begin position="177"/>
        <end position="196"/>
    </location>
</feature>
<sequence>MLQDGGVVRGWDKGPALLTLRHRRRCSLGTRRKHCLLLPTSAITIISTGMTRITATPPTAAPPATAGAARRQSSTSLSPSLSPSLSARVLANENETGNCSATTPPPAPRGDGSAFSSPTRQAGDLHPPLSVVDDRDNDLTTFPLTADVTDMIAAEEVPASRPPAPRVAPAETTTAAAALDGDAPMPAAKSGAPAAGKRTPMPWRSVLTLSLCMWTNAFLYLSILPFMVWMLESFHVTDDPNQLGTYSGWLTASMMIGGTISSYPWGLISDKYGRKPVLILGLLSTSIFVVLFGFSTSFPLAILWRTVSGLCNGVVGTAKAMMAEVCDRTNLAGAFSVMSVFWGLGVILGPLVGGLLARPAELYPSVFPKGSFFDTWPWALPCIFGAVVGVIASFAAYWTLPETRTNVAKLPLFSFLQDKVSRRTSLAADGKTDAEAASTAKPAEEAKSLTFWQLCRDGPIFLTAFLYGCTAAVEITYMEATVLWAKLPLDQGGVAFDSADIGFITSLNGVVTLVFQLLLFPMIERKLGSLTLFRVGTLVPIAAHQLQPRIPQLWPGASHGTYRAIAAVLQSFAGIGSTCAFTTVFVMVSNSALDKDKGSANGLGQTFASTARIIFPILSGSVFSASLYNSHEPFDYHLVFFLVNIFSLITFASTFWLDPAINGPREAADEGRAKRAAAAAAAASSSSSSSDDDDATVCTGTKATVAEAKSTGA</sequence>
<feature type="transmembrane region" description="Helical" evidence="7">
    <location>
        <begin position="302"/>
        <end position="322"/>
    </location>
</feature>
<feature type="transmembrane region" description="Helical" evidence="7">
    <location>
        <begin position="609"/>
        <end position="628"/>
    </location>
</feature>
<dbReference type="EMBL" id="GG745337">
    <property type="protein sequence ID" value="KNE61042.1"/>
    <property type="molecule type" value="Genomic_DNA"/>
</dbReference>
<dbReference type="VEuPathDB" id="FungiDB:AMAG_06798"/>